<keyword evidence="2" id="KW-0614">Plasmid</keyword>
<sequence length="118" mass="12542">MPSTNHYRSKFLTDVKMQGSGQALDGSIVHYSGQGCFNIDSCPRTATSACATVGTTIAVDRSVIPRGSTVTVDILGQRKAQDGGGSINGYHIDDYMGPQRAACLQLGHRNSGIVFQSY</sequence>
<dbReference type="Pfam" id="PF06725">
    <property type="entry name" value="3D"/>
    <property type="match status" value="1"/>
</dbReference>
<dbReference type="GO" id="GO:0004553">
    <property type="term" value="F:hydrolase activity, hydrolyzing O-glycosyl compounds"/>
    <property type="evidence" value="ECO:0007669"/>
    <property type="project" value="InterPro"/>
</dbReference>
<dbReference type="InterPro" id="IPR010611">
    <property type="entry name" value="3D_dom"/>
</dbReference>
<dbReference type="GO" id="GO:0019867">
    <property type="term" value="C:outer membrane"/>
    <property type="evidence" value="ECO:0007669"/>
    <property type="project" value="InterPro"/>
</dbReference>
<proteinExistence type="predicted"/>
<reference evidence="2 3" key="1">
    <citation type="submission" date="2019-04" db="EMBL/GenBank/DDBJ databases">
        <title>Complete Genome of UW386 and Higher Quality Genome of UW700.</title>
        <authorList>
            <person name="Jacobs J."/>
            <person name="Perez A."/>
            <person name="Steidl O."/>
            <person name="Allen C."/>
        </authorList>
    </citation>
    <scope>NUCLEOTIDE SEQUENCE [LARGE SCALE GENOMIC DNA]</scope>
    <source>
        <strain evidence="2 3">UW386</strain>
        <plasmid evidence="3">puw386</plasmid>
    </source>
</reference>
<protein>
    <recommendedName>
        <fullName evidence="1">3D domain-containing protein</fullName>
    </recommendedName>
</protein>
<geneLocation type="plasmid" evidence="3">
    <name>puw386</name>
</geneLocation>
<dbReference type="AlphaFoldDB" id="A0AA92EIK8"/>
<evidence type="ECO:0000313" key="2">
    <source>
        <dbReference type="EMBL" id="QCX52150.1"/>
    </source>
</evidence>
<evidence type="ECO:0000259" key="1">
    <source>
        <dbReference type="Pfam" id="PF06725"/>
    </source>
</evidence>
<dbReference type="SUPFAM" id="SSF50685">
    <property type="entry name" value="Barwin-like endoglucanases"/>
    <property type="match status" value="1"/>
</dbReference>
<organism evidence="2 3">
    <name type="scientific">Ralstonia solanacearum</name>
    <name type="common">Pseudomonas solanacearum</name>
    <dbReference type="NCBI Taxonomy" id="305"/>
    <lineage>
        <taxon>Bacteria</taxon>
        <taxon>Pseudomonadati</taxon>
        <taxon>Pseudomonadota</taxon>
        <taxon>Betaproteobacteria</taxon>
        <taxon>Burkholderiales</taxon>
        <taxon>Burkholderiaceae</taxon>
        <taxon>Ralstonia</taxon>
        <taxon>Ralstonia solanacearum species complex</taxon>
    </lineage>
</organism>
<dbReference type="Proteomes" id="UP000310553">
    <property type="component" value="Plasmid pUW386"/>
</dbReference>
<dbReference type="GO" id="GO:0009254">
    <property type="term" value="P:peptidoglycan turnover"/>
    <property type="evidence" value="ECO:0007669"/>
    <property type="project" value="InterPro"/>
</dbReference>
<feature type="domain" description="3D" evidence="1">
    <location>
        <begin position="56"/>
        <end position="109"/>
    </location>
</feature>
<dbReference type="Gene3D" id="2.40.40.10">
    <property type="entry name" value="RlpA-like domain"/>
    <property type="match status" value="1"/>
</dbReference>
<evidence type="ECO:0000313" key="3">
    <source>
        <dbReference type="Proteomes" id="UP000310553"/>
    </source>
</evidence>
<name>A0AA92EIK8_RALSL</name>
<dbReference type="EMBL" id="CP039340">
    <property type="protein sequence ID" value="QCX52150.1"/>
    <property type="molecule type" value="Genomic_DNA"/>
</dbReference>
<dbReference type="CDD" id="cd14486">
    <property type="entry name" value="3D_domain"/>
    <property type="match status" value="1"/>
</dbReference>
<gene>
    <name evidence="2" type="ORF">E7Z57_18895</name>
</gene>
<accession>A0AA92EIK8</accession>
<dbReference type="InterPro" id="IPR036908">
    <property type="entry name" value="RlpA-like_sf"/>
</dbReference>